<evidence type="ECO:0000313" key="6">
    <source>
        <dbReference type="EMBL" id="CAD7597503.1"/>
    </source>
</evidence>
<evidence type="ECO:0000256" key="2">
    <source>
        <dbReference type="ARBA" id="ARBA00005679"/>
    </source>
</evidence>
<comment type="similarity">
    <text evidence="2">Belongs to the GILT family.</text>
</comment>
<dbReference type="GO" id="GO:0016671">
    <property type="term" value="F:oxidoreductase activity, acting on a sulfur group of donors, disulfide as acceptor"/>
    <property type="evidence" value="ECO:0007669"/>
    <property type="project" value="InterPro"/>
</dbReference>
<reference evidence="6" key="1">
    <citation type="submission" date="2020-11" db="EMBL/GenBank/DDBJ databases">
        <authorList>
            <person name="Tran Van P."/>
        </authorList>
    </citation>
    <scope>NUCLEOTIDE SEQUENCE</scope>
</reference>
<dbReference type="InterPro" id="IPR004911">
    <property type="entry name" value="Interferon-induced_GILT"/>
</dbReference>
<accession>A0A7R9K0H3</accession>
<keyword evidence="4" id="KW-0732">Signal</keyword>
<proteinExistence type="inferred from homology"/>
<organism evidence="6">
    <name type="scientific">Timema genevievae</name>
    <name type="common">Walking stick</name>
    <dbReference type="NCBI Taxonomy" id="629358"/>
    <lineage>
        <taxon>Eukaryota</taxon>
        <taxon>Metazoa</taxon>
        <taxon>Ecdysozoa</taxon>
        <taxon>Arthropoda</taxon>
        <taxon>Hexapoda</taxon>
        <taxon>Insecta</taxon>
        <taxon>Pterygota</taxon>
        <taxon>Neoptera</taxon>
        <taxon>Polyneoptera</taxon>
        <taxon>Phasmatodea</taxon>
        <taxon>Timematodea</taxon>
        <taxon>Timematoidea</taxon>
        <taxon>Timematidae</taxon>
        <taxon>Timema</taxon>
    </lineage>
</organism>
<keyword evidence="5" id="KW-0325">Glycoprotein</keyword>
<dbReference type="AlphaFoldDB" id="A0A7R9K0H3"/>
<dbReference type="PANTHER" id="PTHR13234:SF8">
    <property type="entry name" value="GAMMA-INTERFERON-INDUCIBLE LYSOSOMAL THIOL REDUCTASE"/>
    <property type="match status" value="1"/>
</dbReference>
<name>A0A7R9K0H3_TIMGE</name>
<keyword evidence="3" id="KW-0964">Secreted</keyword>
<sequence>MLGDHQSSHGERMGEPQCGKYPACIQPEFELSKTSTSRLSQLMDFSEVNIFKTRLPPVLMIVGTSEDVQVTDGMPGVTGEWLVRDKAKVTLDSDGPSVSSDGDMDLYTQVTLDSDGPSVSSDGDMDLYTQDPLTVSVYYSTMCGDTIRFFREQFLPAWNQLEGQFFAQLVPYGKSNHSLTLDTWNFTCQFGDAECEGNKMHACAILHLSGQQNLTVQFIGCTFNTSSPPTAGPGCAEQLGLNFSAIEDCMSSEDGNVLLASHGVNTHNNMAGLAFVPSILYNGVFNEGEQQETLSDLQTVLSRHVTVVQPEPCSQGPLLRSTLVLLILSALLSLGTLILV</sequence>
<evidence type="ECO:0000256" key="3">
    <source>
        <dbReference type="ARBA" id="ARBA00022525"/>
    </source>
</evidence>
<protein>
    <submittedName>
        <fullName evidence="6">Uncharacterized protein</fullName>
    </submittedName>
</protein>
<dbReference type="PANTHER" id="PTHR13234">
    <property type="entry name" value="GAMMA-INTERFERON INDUCIBLE LYSOSOMAL THIOL REDUCTASE GILT"/>
    <property type="match status" value="1"/>
</dbReference>
<dbReference type="Pfam" id="PF03227">
    <property type="entry name" value="GILT"/>
    <property type="match status" value="1"/>
</dbReference>
<gene>
    <name evidence="6" type="ORF">TGEB3V08_LOCUS6794</name>
</gene>
<dbReference type="GO" id="GO:0005576">
    <property type="term" value="C:extracellular region"/>
    <property type="evidence" value="ECO:0007669"/>
    <property type="project" value="UniProtKB-SubCell"/>
</dbReference>
<evidence type="ECO:0000256" key="1">
    <source>
        <dbReference type="ARBA" id="ARBA00004613"/>
    </source>
</evidence>
<dbReference type="EMBL" id="OE841859">
    <property type="protein sequence ID" value="CAD7597503.1"/>
    <property type="molecule type" value="Genomic_DNA"/>
</dbReference>
<evidence type="ECO:0000256" key="4">
    <source>
        <dbReference type="ARBA" id="ARBA00022729"/>
    </source>
</evidence>
<evidence type="ECO:0000256" key="5">
    <source>
        <dbReference type="ARBA" id="ARBA00023180"/>
    </source>
</evidence>
<comment type="subcellular location">
    <subcellularLocation>
        <location evidence="1">Secreted</location>
    </subcellularLocation>
</comment>